<reference evidence="7 8" key="1">
    <citation type="journal article" date="2013" name="Genome Announc.">
        <title>Genome Sequence of the Pyrene- and Fluoranthene-Degrading Bacterium Cycloclasticus sp. Strain PY97M.</title>
        <authorList>
            <person name="Cui Z."/>
            <person name="Xu G."/>
            <person name="Li Q."/>
            <person name="Gao W."/>
            <person name="Zheng L."/>
        </authorList>
    </citation>
    <scope>NUCLEOTIDE SEQUENCE [LARGE SCALE GENOMIC DNA]</scope>
    <source>
        <strain evidence="7 8">PY97M</strain>
    </source>
</reference>
<organism evidence="7 8">
    <name type="scientific">Cycloclasticus pugetii</name>
    <dbReference type="NCBI Taxonomy" id="34068"/>
    <lineage>
        <taxon>Bacteria</taxon>
        <taxon>Pseudomonadati</taxon>
        <taxon>Pseudomonadota</taxon>
        <taxon>Gammaproteobacteria</taxon>
        <taxon>Thiotrichales</taxon>
        <taxon>Piscirickettsiaceae</taxon>
        <taxon>Cycloclasticus</taxon>
    </lineage>
</organism>
<dbReference type="Gene3D" id="1.10.1220.10">
    <property type="entry name" value="Met repressor-like"/>
    <property type="match status" value="1"/>
</dbReference>
<dbReference type="AlphaFoldDB" id="A0AB33Z0F2"/>
<evidence type="ECO:0000313" key="8">
    <source>
        <dbReference type="Proteomes" id="UP000015462"/>
    </source>
</evidence>
<evidence type="ECO:0000256" key="3">
    <source>
        <dbReference type="ARBA" id="ARBA00020541"/>
    </source>
</evidence>
<keyword evidence="4" id="KW-0963">Cytoplasm</keyword>
<proteinExistence type="inferred from homology"/>
<evidence type="ECO:0000313" key="7">
    <source>
        <dbReference type="EMBL" id="EPD12673.1"/>
    </source>
</evidence>
<sequence length="77" mass="8838">MSKQAVIRLEDDTYTRLQELAAKTGRTATFYMREAIETHLDDLEDVYLAEQTLKQVKSGKQRAFSLSEVESSIKPKE</sequence>
<accession>A0AB33Z0F2</accession>
<dbReference type="RefSeq" id="WP_016390690.1">
    <property type="nucleotide sequence ID" value="NZ_KE646809.1"/>
</dbReference>
<evidence type="ECO:0000256" key="5">
    <source>
        <dbReference type="ARBA" id="ARBA00022971"/>
    </source>
</evidence>
<gene>
    <name evidence="7" type="ORF">L196_08709</name>
</gene>
<comment type="similarity">
    <text evidence="2">Belongs to the TraY family.</text>
</comment>
<keyword evidence="6" id="KW-0238">DNA-binding</keyword>
<comment type="subcellular location">
    <subcellularLocation>
        <location evidence="1">Cytoplasm</location>
    </subcellularLocation>
</comment>
<evidence type="ECO:0000256" key="4">
    <source>
        <dbReference type="ARBA" id="ARBA00022490"/>
    </source>
</evidence>
<protein>
    <recommendedName>
        <fullName evidence="3">Relaxosome protein TraY</fullName>
    </recommendedName>
</protein>
<dbReference type="GO" id="GO:0005737">
    <property type="term" value="C:cytoplasm"/>
    <property type="evidence" value="ECO:0007669"/>
    <property type="project" value="UniProtKB-SubCell"/>
</dbReference>
<dbReference type="InterPro" id="IPR008876">
    <property type="entry name" value="TraY"/>
</dbReference>
<dbReference type="GO" id="GO:0003677">
    <property type="term" value="F:DNA binding"/>
    <property type="evidence" value="ECO:0007669"/>
    <property type="project" value="UniProtKB-KW"/>
</dbReference>
<dbReference type="InterPro" id="IPR010985">
    <property type="entry name" value="Ribbon_hlx_hlx"/>
</dbReference>
<dbReference type="GO" id="GO:0006355">
    <property type="term" value="P:regulation of DNA-templated transcription"/>
    <property type="evidence" value="ECO:0007669"/>
    <property type="project" value="InterPro"/>
</dbReference>
<dbReference type="Proteomes" id="UP000015462">
    <property type="component" value="Unassembled WGS sequence"/>
</dbReference>
<dbReference type="InterPro" id="IPR013321">
    <property type="entry name" value="Arc_rbn_hlx_hlx"/>
</dbReference>
<comment type="caution">
    <text evidence="7">The sequence shown here is derived from an EMBL/GenBank/DDBJ whole genome shotgun (WGS) entry which is preliminary data.</text>
</comment>
<evidence type="ECO:0000256" key="1">
    <source>
        <dbReference type="ARBA" id="ARBA00004496"/>
    </source>
</evidence>
<evidence type="ECO:0000256" key="2">
    <source>
        <dbReference type="ARBA" id="ARBA00007183"/>
    </source>
</evidence>
<dbReference type="SUPFAM" id="SSF47598">
    <property type="entry name" value="Ribbon-helix-helix"/>
    <property type="match status" value="1"/>
</dbReference>
<keyword evidence="5" id="KW-0184">Conjugation</keyword>
<evidence type="ECO:0000256" key="6">
    <source>
        <dbReference type="ARBA" id="ARBA00023125"/>
    </source>
</evidence>
<keyword evidence="8" id="KW-1185">Reference proteome</keyword>
<dbReference type="EMBL" id="ASHL01000007">
    <property type="protein sequence ID" value="EPD12673.1"/>
    <property type="molecule type" value="Genomic_DNA"/>
</dbReference>
<dbReference type="Pfam" id="PF05509">
    <property type="entry name" value="TraY"/>
    <property type="match status" value="1"/>
</dbReference>
<name>A0AB33Z0F2_9GAMM</name>